<protein>
    <submittedName>
        <fullName evidence="1">Uncharacterized protein</fullName>
    </submittedName>
</protein>
<keyword evidence="2" id="KW-1185">Reference proteome</keyword>
<evidence type="ECO:0000313" key="1">
    <source>
        <dbReference type="EMBL" id="MDN3611882.1"/>
    </source>
</evidence>
<dbReference type="RefSeq" id="WP_076590120.1">
    <property type="nucleotide sequence ID" value="NZ_JAUFQC010000027.1"/>
</dbReference>
<name>A0ABT8BXH5_9VIBR</name>
<proteinExistence type="predicted"/>
<evidence type="ECO:0000313" key="2">
    <source>
        <dbReference type="Proteomes" id="UP001238540"/>
    </source>
</evidence>
<organism evidence="1 2">
    <name type="scientific">Vibrio ostreicida</name>
    <dbReference type="NCBI Taxonomy" id="526588"/>
    <lineage>
        <taxon>Bacteria</taxon>
        <taxon>Pseudomonadati</taxon>
        <taxon>Pseudomonadota</taxon>
        <taxon>Gammaproteobacteria</taxon>
        <taxon>Vibrionales</taxon>
        <taxon>Vibrionaceae</taxon>
        <taxon>Vibrio</taxon>
    </lineage>
</organism>
<dbReference type="Proteomes" id="UP001238540">
    <property type="component" value="Unassembled WGS sequence"/>
</dbReference>
<sequence length="71" mass="7844">MPRLGVESIAAVQCGDQSQPLAAWHLTDILAVLEFINIVAHRTQALTFLAIKMEYVSASIQRSNFPTIHPL</sequence>
<accession>A0ABT8BXH5</accession>
<dbReference type="EMBL" id="JAUFQC010000027">
    <property type="protein sequence ID" value="MDN3611882.1"/>
    <property type="molecule type" value="Genomic_DNA"/>
</dbReference>
<gene>
    <name evidence="1" type="ORF">QWZ16_20010</name>
</gene>
<comment type="caution">
    <text evidence="1">The sequence shown here is derived from an EMBL/GenBank/DDBJ whole genome shotgun (WGS) entry which is preliminary data.</text>
</comment>
<reference evidence="2" key="1">
    <citation type="journal article" date="2019" name="Int. J. Syst. Evol. Microbiol.">
        <title>The Global Catalogue of Microorganisms (GCM) 10K type strain sequencing project: providing services to taxonomists for standard genome sequencing and annotation.</title>
        <authorList>
            <consortium name="The Broad Institute Genomics Platform"/>
            <consortium name="The Broad Institute Genome Sequencing Center for Infectious Disease"/>
            <person name="Wu L."/>
            <person name="Ma J."/>
        </authorList>
    </citation>
    <scope>NUCLEOTIDE SEQUENCE [LARGE SCALE GENOMIC DNA]</scope>
    <source>
        <strain evidence="2">CECT 7398</strain>
    </source>
</reference>